<dbReference type="AlphaFoldDB" id="A0A0D1CKI1"/>
<gene>
    <name evidence="1" type="ORF">jaqu_30800</name>
</gene>
<keyword evidence="2" id="KW-1185">Reference proteome</keyword>
<dbReference type="Proteomes" id="UP000032232">
    <property type="component" value="Unassembled WGS sequence"/>
</dbReference>
<dbReference type="STRING" id="935700.jaqu_30800"/>
<accession>A0A0D1CKI1</accession>
<evidence type="ECO:0000313" key="1">
    <source>
        <dbReference type="EMBL" id="KIT15257.1"/>
    </source>
</evidence>
<dbReference type="PATRIC" id="fig|935700.4.peg.3181"/>
<evidence type="ECO:0000313" key="2">
    <source>
        <dbReference type="Proteomes" id="UP000032232"/>
    </source>
</evidence>
<organism evidence="1 2">
    <name type="scientific">Jannaschia aquimarina</name>
    <dbReference type="NCBI Taxonomy" id="935700"/>
    <lineage>
        <taxon>Bacteria</taxon>
        <taxon>Pseudomonadati</taxon>
        <taxon>Pseudomonadota</taxon>
        <taxon>Alphaproteobacteria</taxon>
        <taxon>Rhodobacterales</taxon>
        <taxon>Roseobacteraceae</taxon>
        <taxon>Jannaschia</taxon>
    </lineage>
</organism>
<reference evidence="1 2" key="1">
    <citation type="submission" date="2015-02" db="EMBL/GenBank/DDBJ databases">
        <title>Genome Sequence of Jannaschia aquimarina DSM28248, a member of the Roseobacter clade.</title>
        <authorList>
            <person name="Voget S."/>
            <person name="Daniel R."/>
        </authorList>
    </citation>
    <scope>NUCLEOTIDE SEQUENCE [LARGE SCALE GENOMIC DNA]</scope>
    <source>
        <strain evidence="1 2">GSW-M26</strain>
    </source>
</reference>
<name>A0A0D1CKI1_9RHOB</name>
<dbReference type="RefSeq" id="WP_043919858.1">
    <property type="nucleotide sequence ID" value="NZ_FZPF01000011.1"/>
</dbReference>
<comment type="caution">
    <text evidence="1">The sequence shown here is derived from an EMBL/GenBank/DDBJ whole genome shotgun (WGS) entry which is preliminary data.</text>
</comment>
<protein>
    <recommendedName>
        <fullName evidence="3">SseB protein N-terminal domain-containing protein</fullName>
    </recommendedName>
</protein>
<dbReference type="OrthoDB" id="7831317at2"/>
<sequence>MTDPTPLDRAHLRAEESGSEDARRAFWERLAEAELSLLLAAETEGETADPAIVEVEGARFVLAFDLPARLVDFAGETAPTATLSGRGLARLCATQGLGIALNLEEHPSAQLVLPDAVAWLAEATSEAPVEAAERIAEIGPPGALPDAFLTAIDAKLPLMAGLAHGAYLARASYDGGTKGHILAFLDPIPGAEPDLARAIHEALTFSGLDAASLDVTFLSRSNSLSAALARHGLRIDLPEPPMRKPADGPPRLR</sequence>
<proteinExistence type="predicted"/>
<evidence type="ECO:0008006" key="3">
    <source>
        <dbReference type="Google" id="ProtNLM"/>
    </source>
</evidence>
<dbReference type="EMBL" id="JYFE01000055">
    <property type="protein sequence ID" value="KIT15257.1"/>
    <property type="molecule type" value="Genomic_DNA"/>
</dbReference>